<gene>
    <name evidence="7" type="ORF">SAMN04488568_102282</name>
</gene>
<evidence type="ECO:0000256" key="4">
    <source>
        <dbReference type="SAM" id="MobiDB-lite"/>
    </source>
</evidence>
<dbReference type="SUPFAM" id="SSF160996">
    <property type="entry name" value="HI0933 insert domain-like"/>
    <property type="match status" value="1"/>
</dbReference>
<dbReference type="NCBIfam" id="TIGR03862">
    <property type="entry name" value="flavo_PP4765"/>
    <property type="match status" value="1"/>
</dbReference>
<evidence type="ECO:0000256" key="2">
    <source>
        <dbReference type="ARBA" id="ARBA00022630"/>
    </source>
</evidence>
<keyword evidence="2" id="KW-0285">Flavoprotein</keyword>
<dbReference type="EMBL" id="FNHG01000002">
    <property type="protein sequence ID" value="SDL83641.1"/>
    <property type="molecule type" value="Genomic_DNA"/>
</dbReference>
<sequence>MTEHSPKQIAIIGGGPAGLIAAERLSARGHSVTVYERMPTLGRKFLMAGRGGLNLTHSDDREAFVARYREASGWMSSWLEVFTPADLCAWAESLGQETFVGSSGRVFPKAMKASPLLRAWIARLEAQGVEFHLRHQWTGWGENGELLFHTPDGDRVVDKPDAVLLALGGASWPKLGSDAGWVEALRTRDVEIQDFAAANCGVEIAWSEVMKSRFAGKPLKTISISLNGETVRGEAMISNYGLEGGAVYALSTPIRKALATGYPVTVTLDLRPNHKIAEVTARLSEAKKGQSLANTLRKAGLSPEAISVLREGGDLPTAPADLARRIKAAPLTITGQTGLERAISSSGGIARDGLDIGLMLKALPGVFVAGEMIDWEAPTGGYLLQGCFSTGIAAARGIEVWMGLQTQPDDVAEETASDEPLADEDPPADEPSAV</sequence>
<evidence type="ECO:0000313" key="8">
    <source>
        <dbReference type="Proteomes" id="UP000199759"/>
    </source>
</evidence>
<evidence type="ECO:0008006" key="9">
    <source>
        <dbReference type="Google" id="ProtNLM"/>
    </source>
</evidence>
<dbReference type="PRINTS" id="PR00419">
    <property type="entry name" value="ADXRDTASE"/>
</dbReference>
<evidence type="ECO:0000256" key="1">
    <source>
        <dbReference type="ARBA" id="ARBA00001974"/>
    </source>
</evidence>
<name>A0A1G9NBE0_9PROT</name>
<dbReference type="PANTHER" id="PTHR42887">
    <property type="entry name" value="OS12G0638800 PROTEIN"/>
    <property type="match status" value="1"/>
</dbReference>
<reference evidence="7 8" key="1">
    <citation type="submission" date="2016-10" db="EMBL/GenBank/DDBJ databases">
        <authorList>
            <person name="de Groot N.N."/>
        </authorList>
    </citation>
    <scope>NUCLEOTIDE SEQUENCE [LARGE SCALE GENOMIC DNA]</scope>
    <source>
        <strain evidence="7 8">DSM 16077</strain>
    </source>
</reference>
<dbReference type="PANTHER" id="PTHR42887:SF1">
    <property type="entry name" value="BLR3961 PROTEIN"/>
    <property type="match status" value="1"/>
</dbReference>
<comment type="cofactor">
    <cofactor evidence="1">
        <name>FAD</name>
        <dbReference type="ChEBI" id="CHEBI:57692"/>
    </cofactor>
</comment>
<feature type="domain" description="RsdA/BaiN/AoA(So)-like insert" evidence="6">
    <location>
        <begin position="197"/>
        <end position="344"/>
    </location>
</feature>
<dbReference type="Pfam" id="PF22780">
    <property type="entry name" value="HI0933_like_1st"/>
    <property type="match status" value="1"/>
</dbReference>
<dbReference type="RefSeq" id="WP_091766617.1">
    <property type="nucleotide sequence ID" value="NZ_FNHG01000002.1"/>
</dbReference>
<evidence type="ECO:0000256" key="3">
    <source>
        <dbReference type="ARBA" id="ARBA00022827"/>
    </source>
</evidence>
<dbReference type="InterPro" id="IPR022460">
    <property type="entry name" value="Flavoprotein_PP4765"/>
</dbReference>
<dbReference type="InterPro" id="IPR023166">
    <property type="entry name" value="BaiN-like_dom_sf"/>
</dbReference>
<keyword evidence="8" id="KW-1185">Reference proteome</keyword>
<feature type="compositionally biased region" description="Acidic residues" evidence="4">
    <location>
        <begin position="410"/>
        <end position="428"/>
    </location>
</feature>
<dbReference type="InterPro" id="IPR055178">
    <property type="entry name" value="RsdA/BaiN/AoA(So)-like_dom"/>
</dbReference>
<dbReference type="Pfam" id="PF03486">
    <property type="entry name" value="HI0933_like"/>
    <property type="match status" value="1"/>
</dbReference>
<dbReference type="NCBIfam" id="TIGR00275">
    <property type="entry name" value="aminoacetone oxidase family FAD-binding enzyme"/>
    <property type="match status" value="1"/>
</dbReference>
<keyword evidence="3" id="KW-0274">FAD</keyword>
<organism evidence="7 8">
    <name type="scientific">Maricaulis salignorans</name>
    <dbReference type="NCBI Taxonomy" id="144026"/>
    <lineage>
        <taxon>Bacteria</taxon>
        <taxon>Pseudomonadati</taxon>
        <taxon>Pseudomonadota</taxon>
        <taxon>Alphaproteobacteria</taxon>
        <taxon>Maricaulales</taxon>
        <taxon>Maricaulaceae</taxon>
        <taxon>Maricaulis</taxon>
    </lineage>
</organism>
<dbReference type="InterPro" id="IPR036188">
    <property type="entry name" value="FAD/NAD-bd_sf"/>
</dbReference>
<dbReference type="SUPFAM" id="SSF51905">
    <property type="entry name" value="FAD/NAD(P)-binding domain"/>
    <property type="match status" value="1"/>
</dbReference>
<feature type="domain" description="RsdA/BaiN/AoA(So)-like Rossmann fold-like" evidence="5">
    <location>
        <begin position="8"/>
        <end position="396"/>
    </location>
</feature>
<dbReference type="InterPro" id="IPR004792">
    <property type="entry name" value="BaiN-like"/>
</dbReference>
<dbReference type="Gene3D" id="2.40.30.10">
    <property type="entry name" value="Translation factors"/>
    <property type="match status" value="1"/>
</dbReference>
<dbReference type="Gene3D" id="1.10.8.260">
    <property type="entry name" value="HI0933 insert domain-like"/>
    <property type="match status" value="1"/>
</dbReference>
<dbReference type="Proteomes" id="UP000199759">
    <property type="component" value="Unassembled WGS sequence"/>
</dbReference>
<dbReference type="InterPro" id="IPR057661">
    <property type="entry name" value="RsdA/BaiN/AoA(So)_Rossmann"/>
</dbReference>
<dbReference type="OrthoDB" id="5288829at2"/>
<protein>
    <recommendedName>
        <fullName evidence="9">TIGR03862 family flavoprotein</fullName>
    </recommendedName>
</protein>
<evidence type="ECO:0000259" key="6">
    <source>
        <dbReference type="Pfam" id="PF22780"/>
    </source>
</evidence>
<proteinExistence type="predicted"/>
<evidence type="ECO:0000313" key="7">
    <source>
        <dbReference type="EMBL" id="SDL83641.1"/>
    </source>
</evidence>
<feature type="region of interest" description="Disordered" evidence="4">
    <location>
        <begin position="407"/>
        <end position="434"/>
    </location>
</feature>
<accession>A0A1G9NBE0</accession>
<dbReference type="Gene3D" id="3.50.50.60">
    <property type="entry name" value="FAD/NAD(P)-binding domain"/>
    <property type="match status" value="1"/>
</dbReference>
<dbReference type="AlphaFoldDB" id="A0A1G9NBE0"/>
<evidence type="ECO:0000259" key="5">
    <source>
        <dbReference type="Pfam" id="PF03486"/>
    </source>
</evidence>